<dbReference type="EMBL" id="KP136319">
    <property type="protein sequence ID" value="AJF97532.1"/>
    <property type="molecule type" value="Genomic_DNA"/>
</dbReference>
<keyword evidence="1" id="KW-1133">Transmembrane helix</keyword>
<dbReference type="KEGG" id="vg:23462449"/>
<dbReference type="Proteomes" id="UP000202511">
    <property type="component" value="Segment"/>
</dbReference>
<evidence type="ECO:0000256" key="1">
    <source>
        <dbReference type="SAM" id="Phobius"/>
    </source>
</evidence>
<accession>A0A0B5JCX9</accession>
<dbReference type="GeneID" id="23462449"/>
<evidence type="ECO:0000313" key="3">
    <source>
        <dbReference type="Proteomes" id="UP000202511"/>
    </source>
</evidence>
<sequence>MDYLFQFSLIVNNFWLTFCFFVVYCCVVACMYVAVSDDSDLSGQATKSTADFFPGADQREAMPAAVARLFAPAMPPPFVRPNSPQFEVYANQRRTRGFHDKEVKCLCYVLDHFAAHLVGALCREGHPVPAHLEAQARVLFLRTIAADFDEDALVHALSDLLQGWPVFARWFARFAVPRIRVFGWVCHEPVGGLWDWTSPAAIAGALLRVSRGEHDPNDVALFRESFYNMCTTRM</sequence>
<feature type="transmembrane region" description="Helical" evidence="1">
    <location>
        <begin position="14"/>
        <end position="35"/>
    </location>
</feature>
<name>A0A0B5JCX9_9VIRU</name>
<dbReference type="RefSeq" id="YP_009119767.1">
    <property type="nucleotide sequence ID" value="NC_026440.1"/>
</dbReference>
<organism evidence="2 3">
    <name type="scientific">Pandoravirus inopinatum</name>
    <dbReference type="NCBI Taxonomy" id="1605721"/>
    <lineage>
        <taxon>Viruses</taxon>
        <taxon>Pandoravirus</taxon>
    </lineage>
</organism>
<proteinExistence type="predicted"/>
<keyword evidence="1" id="KW-0812">Transmembrane</keyword>
<protein>
    <submittedName>
        <fullName evidence="2">Uncharacterized protein</fullName>
    </submittedName>
</protein>
<evidence type="ECO:0000313" key="2">
    <source>
        <dbReference type="EMBL" id="AJF97532.1"/>
    </source>
</evidence>
<keyword evidence="1" id="KW-0472">Membrane</keyword>
<reference evidence="2 3" key="1">
    <citation type="journal article" date="2015" name="Parasitol. Res.">
        <title>Viruses in close associations with free-living amoebae.</title>
        <authorList>
            <person name="Scheid P."/>
        </authorList>
    </citation>
    <scope>NUCLEOTIDE SEQUENCE [LARGE SCALE GENOMIC DNA]</scope>
    <source>
        <strain evidence="2">KlaHel</strain>
    </source>
</reference>